<dbReference type="InterPro" id="IPR036412">
    <property type="entry name" value="HAD-like_sf"/>
</dbReference>
<reference evidence="1" key="2">
    <citation type="submission" date="2021-01" db="EMBL/GenBank/DDBJ databases">
        <authorList>
            <person name="Hahn C.R."/>
            <person name="Youssef N.H."/>
            <person name="Elshahed M."/>
        </authorList>
    </citation>
    <scope>NUCLEOTIDE SEQUENCE</scope>
    <source>
        <strain evidence="1">Zod_Metabat.24</strain>
    </source>
</reference>
<dbReference type="EMBL" id="JAFGIX010000022">
    <property type="protein sequence ID" value="MBN1572412.1"/>
    <property type="molecule type" value="Genomic_DNA"/>
</dbReference>
<gene>
    <name evidence="1" type="ORF">JW984_04365</name>
</gene>
<dbReference type="Pfam" id="PF13419">
    <property type="entry name" value="HAD_2"/>
    <property type="match status" value="1"/>
</dbReference>
<reference evidence="1" key="1">
    <citation type="journal article" date="2021" name="Environ. Microbiol.">
        <title>Genomic characterization of three novel Desulfobacterota classes expand the metabolic and phylogenetic diversity of the phylum.</title>
        <authorList>
            <person name="Murphy C.L."/>
            <person name="Biggerstaff J."/>
            <person name="Eichhorn A."/>
            <person name="Ewing E."/>
            <person name="Shahan R."/>
            <person name="Soriano D."/>
            <person name="Stewart S."/>
            <person name="VanMol K."/>
            <person name="Walker R."/>
            <person name="Walters P."/>
            <person name="Elshahed M.S."/>
            <person name="Youssef N.H."/>
        </authorList>
    </citation>
    <scope>NUCLEOTIDE SEQUENCE</scope>
    <source>
        <strain evidence="1">Zod_Metabat.24</strain>
    </source>
</reference>
<dbReference type="Proteomes" id="UP000809273">
    <property type="component" value="Unassembled WGS sequence"/>
</dbReference>
<dbReference type="InterPro" id="IPR050155">
    <property type="entry name" value="HAD-like_hydrolase_sf"/>
</dbReference>
<dbReference type="SFLD" id="SFLDG01135">
    <property type="entry name" value="C1.5.6:_HAD__Beta-PGM__Phospha"/>
    <property type="match status" value="1"/>
</dbReference>
<proteinExistence type="predicted"/>
<dbReference type="AlphaFoldDB" id="A0A9D8KE58"/>
<name>A0A9D8KE58_9DELT</name>
<dbReference type="Gene3D" id="3.40.50.1000">
    <property type="entry name" value="HAD superfamily/HAD-like"/>
    <property type="match status" value="1"/>
</dbReference>
<dbReference type="NCBIfam" id="TIGR01549">
    <property type="entry name" value="HAD-SF-IA-v1"/>
    <property type="match status" value="1"/>
</dbReference>
<organism evidence="1 2">
    <name type="scientific">Candidatus Zymogenus saltonus</name>
    <dbReference type="NCBI Taxonomy" id="2844893"/>
    <lineage>
        <taxon>Bacteria</taxon>
        <taxon>Deltaproteobacteria</taxon>
        <taxon>Candidatus Zymogenia</taxon>
        <taxon>Candidatus Zymogeniales</taxon>
        <taxon>Candidatus Zymogenaceae</taxon>
        <taxon>Candidatus Zymogenus</taxon>
    </lineage>
</organism>
<keyword evidence="1" id="KW-0378">Hydrolase</keyword>
<dbReference type="InterPro" id="IPR041492">
    <property type="entry name" value="HAD_2"/>
</dbReference>
<dbReference type="GO" id="GO:0008967">
    <property type="term" value="F:phosphoglycolate phosphatase activity"/>
    <property type="evidence" value="ECO:0007669"/>
    <property type="project" value="TreeGrafter"/>
</dbReference>
<comment type="caution">
    <text evidence="1">The sequence shown here is derived from an EMBL/GenBank/DDBJ whole genome shotgun (WGS) entry which is preliminary data.</text>
</comment>
<accession>A0A9D8KE58</accession>
<dbReference type="GO" id="GO:0006281">
    <property type="term" value="P:DNA repair"/>
    <property type="evidence" value="ECO:0007669"/>
    <property type="project" value="TreeGrafter"/>
</dbReference>
<evidence type="ECO:0000313" key="1">
    <source>
        <dbReference type="EMBL" id="MBN1572412.1"/>
    </source>
</evidence>
<dbReference type="Gene3D" id="1.10.150.240">
    <property type="entry name" value="Putative phosphatase, domain 2"/>
    <property type="match status" value="1"/>
</dbReference>
<dbReference type="PANTHER" id="PTHR43434:SF1">
    <property type="entry name" value="PHOSPHOGLYCOLATE PHOSPHATASE"/>
    <property type="match status" value="1"/>
</dbReference>
<dbReference type="PANTHER" id="PTHR43434">
    <property type="entry name" value="PHOSPHOGLYCOLATE PHOSPHATASE"/>
    <property type="match status" value="1"/>
</dbReference>
<evidence type="ECO:0000313" key="2">
    <source>
        <dbReference type="Proteomes" id="UP000809273"/>
    </source>
</evidence>
<dbReference type="GO" id="GO:0005829">
    <property type="term" value="C:cytosol"/>
    <property type="evidence" value="ECO:0007669"/>
    <property type="project" value="TreeGrafter"/>
</dbReference>
<dbReference type="FunFam" id="3.40.50.1000:FF:000022">
    <property type="entry name" value="Phosphoglycolate phosphatase"/>
    <property type="match status" value="1"/>
</dbReference>
<dbReference type="SFLD" id="SFLDG01129">
    <property type="entry name" value="C1.5:_HAD__Beta-PGM__Phosphata"/>
    <property type="match status" value="1"/>
</dbReference>
<dbReference type="InterPro" id="IPR023198">
    <property type="entry name" value="PGP-like_dom2"/>
</dbReference>
<dbReference type="SUPFAM" id="SSF56784">
    <property type="entry name" value="HAD-like"/>
    <property type="match status" value="1"/>
</dbReference>
<protein>
    <submittedName>
        <fullName evidence="1">HAD-IA family hydrolase</fullName>
    </submittedName>
</protein>
<dbReference type="SFLD" id="SFLDS00003">
    <property type="entry name" value="Haloacid_Dehalogenase"/>
    <property type="match status" value="1"/>
</dbReference>
<sequence length="216" mass="23784">MEKIIREIDLFIFDLDGTLADSKDDLKATINHTLKSFGMKALTDAETRELVGNGITNVFKNMTGKSEEEKYETIRTYIEYLESHLLDTTVPFPGVIETLAGIEKRKAVVTNKLVRMAERVVTALGMADHIDLIVGSDSTPKMKPDPAPLYLTIESFNVAPEKTVMVGDTVDDVLSAKAAGVISCGVSYGFGRMEDLKDAGADIIIDSFSDLKFHFR</sequence>
<dbReference type="InterPro" id="IPR006439">
    <property type="entry name" value="HAD-SF_hydro_IA"/>
</dbReference>
<dbReference type="InterPro" id="IPR023214">
    <property type="entry name" value="HAD_sf"/>
</dbReference>
<dbReference type="NCBIfam" id="TIGR01509">
    <property type="entry name" value="HAD-SF-IA-v3"/>
    <property type="match status" value="1"/>
</dbReference>